<organism evidence="3 4">
    <name type="scientific">Thiohalocapsa halophila</name>
    <dbReference type="NCBI Taxonomy" id="69359"/>
    <lineage>
        <taxon>Bacteria</taxon>
        <taxon>Pseudomonadati</taxon>
        <taxon>Pseudomonadota</taxon>
        <taxon>Gammaproteobacteria</taxon>
        <taxon>Chromatiales</taxon>
        <taxon>Chromatiaceae</taxon>
        <taxon>Thiohalocapsa</taxon>
    </lineage>
</organism>
<evidence type="ECO:0000256" key="1">
    <source>
        <dbReference type="ARBA" id="ARBA00009981"/>
    </source>
</evidence>
<sequence length="67" mass="7572">MTTREQYVVDEAGRPTAVLVPLDEWERIQEALEELGDIRAYDEAKRQHSDPVPFEQAMAEIDGDAGI</sequence>
<reference evidence="3 4" key="1">
    <citation type="journal article" date="2020" name="Microorganisms">
        <title>Osmotic Adaptation and Compatible Solute Biosynthesis of Phototrophic Bacteria as Revealed from Genome Analyses.</title>
        <authorList>
            <person name="Imhoff J.F."/>
            <person name="Rahn T."/>
            <person name="Kunzel S."/>
            <person name="Keller A."/>
            <person name="Neulinger S.C."/>
        </authorList>
    </citation>
    <scope>NUCLEOTIDE SEQUENCE [LARGE SCALE GENOMIC DNA]</scope>
    <source>
        <strain evidence="3 4">DSM 6210</strain>
    </source>
</reference>
<comment type="caution">
    <text evidence="3">The sequence shown here is derived from an EMBL/GenBank/DDBJ whole genome shotgun (WGS) entry which is preliminary data.</text>
</comment>
<evidence type="ECO:0000256" key="2">
    <source>
        <dbReference type="SAM" id="MobiDB-lite"/>
    </source>
</evidence>
<dbReference type="Proteomes" id="UP000748752">
    <property type="component" value="Unassembled WGS sequence"/>
</dbReference>
<evidence type="ECO:0008006" key="5">
    <source>
        <dbReference type="Google" id="ProtNLM"/>
    </source>
</evidence>
<comment type="similarity">
    <text evidence="1">Belongs to the phD/YefM antitoxin family.</text>
</comment>
<keyword evidence="4" id="KW-1185">Reference proteome</keyword>
<dbReference type="Pfam" id="PF18506">
    <property type="entry name" value="RelB-like"/>
    <property type="match status" value="1"/>
</dbReference>
<dbReference type="SUPFAM" id="SSF143120">
    <property type="entry name" value="YefM-like"/>
    <property type="match status" value="1"/>
</dbReference>
<feature type="region of interest" description="Disordered" evidence="2">
    <location>
        <begin position="43"/>
        <end position="67"/>
    </location>
</feature>
<evidence type="ECO:0000313" key="4">
    <source>
        <dbReference type="Proteomes" id="UP000748752"/>
    </source>
</evidence>
<proteinExistence type="inferred from homology"/>
<protein>
    <recommendedName>
        <fullName evidence="5">Antitoxin</fullName>
    </recommendedName>
</protein>
<dbReference type="RefSeq" id="WP_200242123.1">
    <property type="nucleotide sequence ID" value="NZ_NRRV01000090.1"/>
</dbReference>
<dbReference type="EMBL" id="NRRV01000090">
    <property type="protein sequence ID" value="MBK1633502.1"/>
    <property type="molecule type" value="Genomic_DNA"/>
</dbReference>
<name>A0ABS1CNJ9_9GAMM</name>
<dbReference type="InterPro" id="IPR049537">
    <property type="entry name" value="RelB-like"/>
</dbReference>
<accession>A0ABS1CNJ9</accession>
<dbReference type="InterPro" id="IPR036165">
    <property type="entry name" value="YefM-like_sf"/>
</dbReference>
<evidence type="ECO:0000313" key="3">
    <source>
        <dbReference type="EMBL" id="MBK1633502.1"/>
    </source>
</evidence>
<dbReference type="NCBIfam" id="TIGR01552">
    <property type="entry name" value="phd_fam"/>
    <property type="match status" value="1"/>
</dbReference>
<gene>
    <name evidence="3" type="ORF">CKO31_22695</name>
</gene>